<name>A0A6C2U2U5_PONDE</name>
<organism evidence="2 3">
    <name type="scientific">Pontiella desulfatans</name>
    <dbReference type="NCBI Taxonomy" id="2750659"/>
    <lineage>
        <taxon>Bacteria</taxon>
        <taxon>Pseudomonadati</taxon>
        <taxon>Kiritimatiellota</taxon>
        <taxon>Kiritimatiellia</taxon>
        <taxon>Kiritimatiellales</taxon>
        <taxon>Pontiellaceae</taxon>
        <taxon>Pontiella</taxon>
    </lineage>
</organism>
<protein>
    <recommendedName>
        <fullName evidence="1">Helicase HerA central domain-containing protein</fullName>
    </recommendedName>
</protein>
<keyword evidence="3" id="KW-1185">Reference proteome</keyword>
<dbReference type="Pfam" id="PF01935">
    <property type="entry name" value="DUF87"/>
    <property type="match status" value="1"/>
</dbReference>
<evidence type="ECO:0000259" key="1">
    <source>
        <dbReference type="Pfam" id="PF01935"/>
    </source>
</evidence>
<proteinExistence type="predicted"/>
<evidence type="ECO:0000313" key="3">
    <source>
        <dbReference type="Proteomes" id="UP000366872"/>
    </source>
</evidence>
<dbReference type="InterPro" id="IPR002789">
    <property type="entry name" value="HerA_central"/>
</dbReference>
<dbReference type="Proteomes" id="UP000366872">
    <property type="component" value="Unassembled WGS sequence"/>
</dbReference>
<gene>
    <name evidence="2" type="ORF">PDESU_02448</name>
</gene>
<dbReference type="RefSeq" id="WP_136079426.1">
    <property type="nucleotide sequence ID" value="NZ_CAAHFG010000001.1"/>
</dbReference>
<evidence type="ECO:0000313" key="2">
    <source>
        <dbReference type="EMBL" id="VGO13891.1"/>
    </source>
</evidence>
<reference evidence="2 3" key="1">
    <citation type="submission" date="2019-04" db="EMBL/GenBank/DDBJ databases">
        <authorList>
            <person name="Van Vliet M D."/>
        </authorList>
    </citation>
    <scope>NUCLEOTIDE SEQUENCE [LARGE SCALE GENOMIC DNA]</scope>
    <source>
        <strain evidence="2 3">F1</strain>
    </source>
</reference>
<dbReference type="SUPFAM" id="SSF52540">
    <property type="entry name" value="P-loop containing nucleoside triphosphate hydrolases"/>
    <property type="match status" value="1"/>
</dbReference>
<accession>A0A6C2U2U5</accession>
<dbReference type="Gene3D" id="3.40.50.300">
    <property type="entry name" value="P-loop containing nucleotide triphosphate hydrolases"/>
    <property type="match status" value="2"/>
</dbReference>
<dbReference type="PANTHER" id="PTHR42957">
    <property type="entry name" value="HELICASE MJ1565-RELATED"/>
    <property type="match status" value="1"/>
</dbReference>
<dbReference type="PANTHER" id="PTHR42957:SF1">
    <property type="entry name" value="HELICASE MJ1565-RELATED"/>
    <property type="match status" value="1"/>
</dbReference>
<feature type="domain" description="Helicase HerA central" evidence="1">
    <location>
        <begin position="91"/>
        <end position="138"/>
    </location>
</feature>
<sequence>MTFEESLKKLSDYIGKSKALKIWRQHQLSDSAGKRDIEALVELQLERKFGVNPLVENGLHIPPEENARGQYELGRILAHDQALYPFGICEDEFIQHMAIFGRSGAGKTNTVALLIKELVRNKKPFLIFDWKRNYRDLLAHDVPLEIYTVGRPVHPLYFNPLIPPPGTDLKVWLKKLIEIISHAYFLGEGVMFILMEAIDAVYKKYGCYTNEPERFPTLKDVLAFLEKMPVKGRKAMWLDSTMRAVQSLCFGQVSDVINTESQSGIQELLDKNVCLELNSLAHNEKIFLIETLMVWIHHCRMLEPDRETFKHCVIVEEAHNILTNTGKETVIDLLLREIREMGESIVLVDQHPSQISVPALGNTYCTIALNMKHSKDINSLAEMMRIPREHREVLGLLPIGHAVVKLQSRFIFPFEIQIPKVDLDKGSVTDAHLIEKYGTGSNDSMQESVDKADSNQTKDVPHIHRIGKKEPGTSLTETEQKLMKDIYRNPFDGVVKRYSRLGISRRRGNHAKQGLIQKGVIQPVDIPTRTGKVVLLDFTPAMREAMKRNSVEVAKRKEGGLIHNYWKNEIHRKFDRDGWTVELEKPIGNNQCIDLHAEKDGKRIAVEIETGSRGADNIQKLLELEFDEIISFSTTESVKHKTLRDLKSRNISADNLRFLSDPNEL</sequence>
<dbReference type="AlphaFoldDB" id="A0A6C2U2U5"/>
<dbReference type="EMBL" id="CAAHFG010000001">
    <property type="protein sequence ID" value="VGO13891.1"/>
    <property type="molecule type" value="Genomic_DNA"/>
</dbReference>
<dbReference type="InterPro" id="IPR027417">
    <property type="entry name" value="P-loop_NTPase"/>
</dbReference>
<dbReference type="InterPro" id="IPR008571">
    <property type="entry name" value="HerA-like"/>
</dbReference>